<dbReference type="RefSeq" id="WP_188769176.1">
    <property type="nucleotide sequence ID" value="NZ_BMKK01000010.1"/>
</dbReference>
<dbReference type="AlphaFoldDB" id="A0A916Z387"/>
<feature type="domain" description="PAS" evidence="4">
    <location>
        <begin position="67"/>
        <end position="121"/>
    </location>
</feature>
<sequence length="166" mass="19390">MDFVSGLSRQKKTGANVPLHSWGIAHPLLQKQVDIAEDLKKIDALKKQFSWQVDLPFRDYLVENYSIIITNVEREIIWISHNFVKLTGYSEEELIGNRPMMLQGEKTDEKSRKKIRENLQKFESLKAKVVNYRKNGELYNCNIEIFPLMNDTGNFTHFLALEKEVC</sequence>
<dbReference type="PROSITE" id="PS50112">
    <property type="entry name" value="PAS"/>
    <property type="match status" value="1"/>
</dbReference>
<dbReference type="NCBIfam" id="TIGR00229">
    <property type="entry name" value="sensory_box"/>
    <property type="match status" value="1"/>
</dbReference>
<dbReference type="InterPro" id="IPR000014">
    <property type="entry name" value="PAS"/>
</dbReference>
<dbReference type="Gene3D" id="3.30.450.20">
    <property type="entry name" value="PAS domain"/>
    <property type="match status" value="1"/>
</dbReference>
<reference evidence="5" key="2">
    <citation type="submission" date="2020-09" db="EMBL/GenBank/DDBJ databases">
        <authorList>
            <person name="Sun Q."/>
            <person name="Zhou Y."/>
        </authorList>
    </citation>
    <scope>NUCLEOTIDE SEQUENCE</scope>
    <source>
        <strain evidence="5">CGMCC 1.15958</strain>
    </source>
</reference>
<gene>
    <name evidence="5" type="ORF">GCM10011514_42560</name>
</gene>
<evidence type="ECO:0000256" key="2">
    <source>
        <dbReference type="ARBA" id="ARBA00022643"/>
    </source>
</evidence>
<comment type="caution">
    <text evidence="5">The sequence shown here is derived from an EMBL/GenBank/DDBJ whole genome shotgun (WGS) entry which is preliminary data.</text>
</comment>
<evidence type="ECO:0000259" key="4">
    <source>
        <dbReference type="PROSITE" id="PS50112"/>
    </source>
</evidence>
<dbReference type="PANTHER" id="PTHR47429">
    <property type="entry name" value="PROTEIN TWIN LOV 1"/>
    <property type="match status" value="1"/>
</dbReference>
<evidence type="ECO:0000313" key="6">
    <source>
        <dbReference type="Proteomes" id="UP000609064"/>
    </source>
</evidence>
<dbReference type="Proteomes" id="UP000609064">
    <property type="component" value="Unassembled WGS sequence"/>
</dbReference>
<evidence type="ECO:0000256" key="3">
    <source>
        <dbReference type="ARBA" id="ARBA00022991"/>
    </source>
</evidence>
<name>A0A916Z387_9BACT</name>
<evidence type="ECO:0000313" key="5">
    <source>
        <dbReference type="EMBL" id="GGD73952.1"/>
    </source>
</evidence>
<evidence type="ECO:0000256" key="1">
    <source>
        <dbReference type="ARBA" id="ARBA00022630"/>
    </source>
</evidence>
<accession>A0A916Z387</accession>
<keyword evidence="1" id="KW-0285">Flavoprotein</keyword>
<dbReference type="EMBL" id="BMKK01000010">
    <property type="protein sequence ID" value="GGD73952.1"/>
    <property type="molecule type" value="Genomic_DNA"/>
</dbReference>
<keyword evidence="3" id="KW-0157">Chromophore</keyword>
<protein>
    <recommendedName>
        <fullName evidence="4">PAS domain-containing protein</fullName>
    </recommendedName>
</protein>
<keyword evidence="2" id="KW-0288">FMN</keyword>
<dbReference type="CDD" id="cd00130">
    <property type="entry name" value="PAS"/>
    <property type="match status" value="1"/>
</dbReference>
<proteinExistence type="predicted"/>
<dbReference type="SUPFAM" id="SSF55785">
    <property type="entry name" value="PYP-like sensor domain (PAS domain)"/>
    <property type="match status" value="1"/>
</dbReference>
<keyword evidence="6" id="KW-1185">Reference proteome</keyword>
<dbReference type="PANTHER" id="PTHR47429:SF2">
    <property type="entry name" value="PROTEIN TWIN LOV 1"/>
    <property type="match status" value="1"/>
</dbReference>
<organism evidence="5 6">
    <name type="scientific">Emticicia aquatilis</name>
    <dbReference type="NCBI Taxonomy" id="1537369"/>
    <lineage>
        <taxon>Bacteria</taxon>
        <taxon>Pseudomonadati</taxon>
        <taxon>Bacteroidota</taxon>
        <taxon>Cytophagia</taxon>
        <taxon>Cytophagales</taxon>
        <taxon>Leadbetterellaceae</taxon>
        <taxon>Emticicia</taxon>
    </lineage>
</organism>
<dbReference type="Pfam" id="PF13426">
    <property type="entry name" value="PAS_9"/>
    <property type="match status" value="1"/>
</dbReference>
<dbReference type="InterPro" id="IPR035965">
    <property type="entry name" value="PAS-like_dom_sf"/>
</dbReference>
<reference evidence="5" key="1">
    <citation type="journal article" date="2014" name="Int. J. Syst. Evol. Microbiol.">
        <title>Complete genome sequence of Corynebacterium casei LMG S-19264T (=DSM 44701T), isolated from a smear-ripened cheese.</title>
        <authorList>
            <consortium name="US DOE Joint Genome Institute (JGI-PGF)"/>
            <person name="Walter F."/>
            <person name="Albersmeier A."/>
            <person name="Kalinowski J."/>
            <person name="Ruckert C."/>
        </authorList>
    </citation>
    <scope>NUCLEOTIDE SEQUENCE</scope>
    <source>
        <strain evidence="5">CGMCC 1.15958</strain>
    </source>
</reference>